<dbReference type="Proteomes" id="UP000823842">
    <property type="component" value="Unassembled WGS sequence"/>
</dbReference>
<evidence type="ECO:0000313" key="2">
    <source>
        <dbReference type="EMBL" id="HJB30384.1"/>
    </source>
</evidence>
<feature type="domain" description="Schlafen group 3-like DNA/RNA helicase" evidence="1">
    <location>
        <begin position="3"/>
        <end position="274"/>
    </location>
</feature>
<protein>
    <submittedName>
        <fullName evidence="2">DUF2075 domain-containing protein</fullName>
    </submittedName>
</protein>
<dbReference type="AlphaFoldDB" id="A0A9D2LWP7"/>
<dbReference type="EMBL" id="DWYZ01000317">
    <property type="protein sequence ID" value="HJB30384.1"/>
    <property type="molecule type" value="Genomic_DNA"/>
</dbReference>
<name>A0A9D2LWP7_9FIRM</name>
<comment type="caution">
    <text evidence="2">The sequence shown here is derived from an EMBL/GenBank/DDBJ whole genome shotgun (WGS) entry which is preliminary data.</text>
</comment>
<gene>
    <name evidence="2" type="ORF">IAA06_16545</name>
</gene>
<accession>A0A9D2LWP7</accession>
<proteinExistence type="predicted"/>
<sequence length="287" mass="34172">MTREHYDILICDEAHKLRRNYNLNTYAGNYKKTCERLGLDTSFDELDWILKQSDYQILFYDPKQRVSPTSIDTEYTKDRLNYTFGRFRPIVLDEQMRIKAGKGYVDYVYRILKQACSSFKSFSNYEFRLFDSFREMRDRLLEKEEKYGLCRLCTGYGWEWKSKKDKNAADIVLEGIEIQWNSCIVGWLYDETLKEEMGSVYSLHGLDLNFAGVVIGRELYYDEKEKKIKLNKDLYFDNTVKRGTSNEDILEYLKNVYAVLMTRGIEGTYVYVCDEGLRRYLKQFIPS</sequence>
<evidence type="ECO:0000313" key="3">
    <source>
        <dbReference type="Proteomes" id="UP000823842"/>
    </source>
</evidence>
<reference evidence="2" key="1">
    <citation type="journal article" date="2021" name="PeerJ">
        <title>Extensive microbial diversity within the chicken gut microbiome revealed by metagenomics and culture.</title>
        <authorList>
            <person name="Gilroy R."/>
            <person name="Ravi A."/>
            <person name="Getino M."/>
            <person name="Pursley I."/>
            <person name="Horton D.L."/>
            <person name="Alikhan N.F."/>
            <person name="Baker D."/>
            <person name="Gharbi K."/>
            <person name="Hall N."/>
            <person name="Watson M."/>
            <person name="Adriaenssens E.M."/>
            <person name="Foster-Nyarko E."/>
            <person name="Jarju S."/>
            <person name="Secka A."/>
            <person name="Antonio M."/>
            <person name="Oren A."/>
            <person name="Chaudhuri R.R."/>
            <person name="La Ragione R."/>
            <person name="Hildebrand F."/>
            <person name="Pallen M.J."/>
        </authorList>
    </citation>
    <scope>NUCLEOTIDE SEQUENCE</scope>
    <source>
        <strain evidence="2">ChiSjej1B19-5720</strain>
    </source>
</reference>
<organism evidence="2 3">
    <name type="scientific">Candidatus Blautia faecavium</name>
    <dbReference type="NCBI Taxonomy" id="2838487"/>
    <lineage>
        <taxon>Bacteria</taxon>
        <taxon>Bacillati</taxon>
        <taxon>Bacillota</taxon>
        <taxon>Clostridia</taxon>
        <taxon>Lachnospirales</taxon>
        <taxon>Lachnospiraceae</taxon>
        <taxon>Blautia</taxon>
    </lineage>
</organism>
<evidence type="ECO:0000259" key="1">
    <source>
        <dbReference type="Pfam" id="PF09848"/>
    </source>
</evidence>
<dbReference type="InterPro" id="IPR018647">
    <property type="entry name" value="SLFN_3-like_DNA/RNA_helicase"/>
</dbReference>
<reference evidence="2" key="2">
    <citation type="submission" date="2021-04" db="EMBL/GenBank/DDBJ databases">
        <authorList>
            <person name="Gilroy R."/>
        </authorList>
    </citation>
    <scope>NUCLEOTIDE SEQUENCE</scope>
    <source>
        <strain evidence="2">ChiSjej1B19-5720</strain>
    </source>
</reference>
<dbReference type="Pfam" id="PF09848">
    <property type="entry name" value="SLFN-g3_helicase"/>
    <property type="match status" value="1"/>
</dbReference>